<reference evidence="5" key="2">
    <citation type="submission" date="2016-11" db="EMBL/GenBank/DDBJ databases">
        <authorList>
            <person name="Varghese N."/>
            <person name="Submissions S."/>
        </authorList>
    </citation>
    <scope>NUCLEOTIDE SEQUENCE [LARGE SCALE GENOMIC DNA]</scope>
    <source>
        <strain evidence="5">DX253</strain>
    </source>
</reference>
<reference evidence="2 4" key="1">
    <citation type="journal article" date="2014" name="ISME J.">
        <title>Trehalose/2-sulfotrehalose biosynthesis and glycine-betaine uptake are widely spread mechanisms for osmoadaptation in the Halobacteriales.</title>
        <authorList>
            <person name="Youssef N.H."/>
            <person name="Savage-Ashlock K.N."/>
            <person name="McCully A.L."/>
            <person name="Luedtke B."/>
            <person name="Shaw E.I."/>
            <person name="Hoff W.D."/>
            <person name="Elshahed M.S."/>
        </authorList>
    </citation>
    <scope>NUCLEOTIDE SEQUENCE [LARGE SCALE GENOMIC DNA]</scope>
    <source>
        <strain evidence="2 4">DX253</strain>
    </source>
</reference>
<dbReference type="AlphaFoldDB" id="E7QYE0"/>
<reference evidence="3" key="3">
    <citation type="submission" date="2016-11" db="EMBL/GenBank/DDBJ databases">
        <authorList>
            <person name="Jaros S."/>
            <person name="Januszkiewicz K."/>
            <person name="Wedrychowicz H."/>
        </authorList>
    </citation>
    <scope>NUCLEOTIDE SEQUENCE [LARGE SCALE GENOMIC DNA]</scope>
    <source>
        <strain evidence="3">DX253</strain>
    </source>
</reference>
<proteinExistence type="predicted"/>
<dbReference type="OrthoDB" id="29072at2236"/>
<evidence type="ECO:0000313" key="4">
    <source>
        <dbReference type="Proteomes" id="UP000003751"/>
    </source>
</evidence>
<evidence type="ECO:0000313" key="3">
    <source>
        <dbReference type="EMBL" id="SHL67899.1"/>
    </source>
</evidence>
<feature type="compositionally biased region" description="Low complexity" evidence="1">
    <location>
        <begin position="180"/>
        <end position="189"/>
    </location>
</feature>
<evidence type="ECO:0000313" key="5">
    <source>
        <dbReference type="Proteomes" id="UP000184203"/>
    </source>
</evidence>
<feature type="region of interest" description="Disordered" evidence="1">
    <location>
        <begin position="180"/>
        <end position="225"/>
    </location>
</feature>
<dbReference type="STRING" id="797209.GCA_000376445_02137"/>
<evidence type="ECO:0000256" key="1">
    <source>
        <dbReference type="SAM" id="MobiDB-lite"/>
    </source>
</evidence>
<dbReference type="Proteomes" id="UP000003751">
    <property type="component" value="Unassembled WGS sequence"/>
</dbReference>
<keyword evidence="5" id="KW-1185">Reference proteome</keyword>
<organism evidence="2 4">
    <name type="scientific">Haladaptatus paucihalophilus DX253</name>
    <dbReference type="NCBI Taxonomy" id="797209"/>
    <lineage>
        <taxon>Archaea</taxon>
        <taxon>Methanobacteriati</taxon>
        <taxon>Methanobacteriota</taxon>
        <taxon>Stenosarchaea group</taxon>
        <taxon>Halobacteria</taxon>
        <taxon>Halobacteriales</taxon>
        <taxon>Haladaptataceae</taxon>
        <taxon>Haladaptatus</taxon>
    </lineage>
</organism>
<dbReference type="EMBL" id="AEMG01000027">
    <property type="protein sequence ID" value="EFW90465.1"/>
    <property type="molecule type" value="Genomic_DNA"/>
</dbReference>
<sequence>MTAPPADGAVISGNTLSDDFDDGNLDGWTTDSAEKGSVTNPGTEMRVHDYKCHWAKARRNLGNQRGQVTFSFDWRTETDYWYERPRFAVYVDDVETYLYEIPRGKATTKSGSTTKSLDVSGTVEVEFRVDPSGPCGSGDHGKTDLFIDNFTFSWPVVDDSIGPYQQARTVGTPHAYATTTTATHTDQPTISSPNVEATTTPDRYTSAKLTSKPSSEATATSEQQIGNPIRDVVSVLDLVRLMPIASVDSKPRTLGVHQQQVFNGAIEHNDAARREAFDIERTVFPGSARRVPSSPDIRLRKFETVTTGAHRQTTLPASLVELARLTTGTHMAAHLSPKIGALVAMDARYPLSRTDITTAAFEPMDSTYLAALEQPVSTAVSTLTNDTYRSVAPVVELFAPYWPIGNSVYSLTTPDSTTMTATDVGKTMTGAKAQAAVDGRPTKRATVRRLREAGVPPLALVLDARTPYPMVLVAADIFGEESGGTTLRPHDAGLGGLDTTEDVIFGSRTNGFSMQ</sequence>
<feature type="compositionally biased region" description="Polar residues" evidence="1">
    <location>
        <begin position="190"/>
        <end position="225"/>
    </location>
</feature>
<name>E7QYE0_HALPU</name>
<protein>
    <submittedName>
        <fullName evidence="2">Uncharacterized protein</fullName>
    </submittedName>
</protein>
<dbReference type="EMBL" id="FRAN01000011">
    <property type="protein sequence ID" value="SHL67899.1"/>
    <property type="molecule type" value="Genomic_DNA"/>
</dbReference>
<accession>E7QYE0</accession>
<gene>
    <name evidence="3" type="ORF">SAMN05444342_4387</name>
    <name evidence="2" type="ORF">ZOD2009_19153</name>
</gene>
<dbReference type="eggNOG" id="arCOG07561">
    <property type="taxonomic scope" value="Archaea"/>
</dbReference>
<evidence type="ECO:0000313" key="2">
    <source>
        <dbReference type="EMBL" id="EFW90465.1"/>
    </source>
</evidence>
<dbReference type="PATRIC" id="fig|797209.4.peg.3746"/>
<dbReference type="Proteomes" id="UP000184203">
    <property type="component" value="Unassembled WGS sequence"/>
</dbReference>